<proteinExistence type="predicted"/>
<dbReference type="Proteomes" id="UP001432216">
    <property type="component" value="Chromosome 5"/>
</dbReference>
<organism evidence="2 3">
    <name type="scientific">Cryptococcus decagattii</name>
    <dbReference type="NCBI Taxonomy" id="1859122"/>
    <lineage>
        <taxon>Eukaryota</taxon>
        <taxon>Fungi</taxon>
        <taxon>Dikarya</taxon>
        <taxon>Basidiomycota</taxon>
        <taxon>Agaricomycotina</taxon>
        <taxon>Tremellomycetes</taxon>
        <taxon>Tremellales</taxon>
        <taxon>Cryptococcaceae</taxon>
        <taxon>Cryptococcus</taxon>
        <taxon>Cryptococcus gattii species complex</taxon>
    </lineage>
</organism>
<reference evidence="2 3" key="1">
    <citation type="submission" date="2024-01" db="EMBL/GenBank/DDBJ databases">
        <title>Comparative genomics of Cryptococcus and Kwoniella reveals pathogenesis evolution and contrasting modes of karyotype evolution via chromosome fusion or intercentromeric recombination.</title>
        <authorList>
            <person name="Coelho M.A."/>
            <person name="David-Palma M."/>
            <person name="Shea T."/>
            <person name="Bowers K."/>
            <person name="McGinley-Smith S."/>
            <person name="Mohammad A.W."/>
            <person name="Gnirke A."/>
            <person name="Yurkov A.M."/>
            <person name="Nowrousian M."/>
            <person name="Sun S."/>
            <person name="Cuomo C.A."/>
            <person name="Heitman J."/>
        </authorList>
    </citation>
    <scope>NUCLEOTIDE SEQUENCE [LARGE SCALE GENOMIC DNA]</scope>
    <source>
        <strain evidence="2 3">7685027</strain>
    </source>
</reference>
<name>A0ABZ2AU25_9TREE</name>
<feature type="compositionally biased region" description="Low complexity" evidence="1">
    <location>
        <begin position="164"/>
        <end position="173"/>
    </location>
</feature>
<gene>
    <name evidence="2" type="ORF">IAS62_003333</name>
</gene>
<evidence type="ECO:0000256" key="1">
    <source>
        <dbReference type="SAM" id="MobiDB-lite"/>
    </source>
</evidence>
<dbReference type="EMBL" id="CP143810">
    <property type="protein sequence ID" value="WVO22013.1"/>
    <property type="molecule type" value="Genomic_DNA"/>
</dbReference>
<feature type="compositionally biased region" description="Polar residues" evidence="1">
    <location>
        <begin position="76"/>
        <end position="87"/>
    </location>
</feature>
<feature type="region of interest" description="Disordered" evidence="1">
    <location>
        <begin position="143"/>
        <end position="175"/>
    </location>
</feature>
<dbReference type="GeneID" id="89990106"/>
<protein>
    <submittedName>
        <fullName evidence="2">Uncharacterized protein</fullName>
    </submittedName>
</protein>
<dbReference type="RefSeq" id="XP_064721252.1">
    <property type="nucleotide sequence ID" value="XM_064865180.1"/>
</dbReference>
<sequence>MMMETQATKLQPSKPVYGSSVSFPSYIESGDSTPANSTLGTQETIGIATPLFMTTPSAAPTSVVSSSSATRKMPNATESANGTSNCNVMGTPEGNTSFNIDIRQINLEGVAIISTRDDGPIHSVTITRDIDKVINIDVGRLTADRPRSNSSRPSTVPRGILRKSGSGSTQTSQASLPIPSFVEQSTAHLPSGGASHSSLLDLARESSLSYSGPILVSGEPPTTGDDRQRVFQDVSVYVYCTSTNGLSDLDIPLTAFENISSFIQRRYRREDGSMIFNRTEANELTSYLLQSGNDGSEDSRALVGLGLDDLIINRVLPSKDGFEEDANGSRPPVFIDETEVPTTTEAGSGVDVSAWTGHSLNEWLSERVAPTSAFGWQSDLSSLADGKELLNDVRSLGSQMCRRHDIHSDPDLTTYFSTRMGTYMTDRMLFSGTREVTPDILADADHILSRPDLHYLECQSMNADLHS</sequence>
<evidence type="ECO:0000313" key="3">
    <source>
        <dbReference type="Proteomes" id="UP001432216"/>
    </source>
</evidence>
<keyword evidence="3" id="KW-1185">Reference proteome</keyword>
<accession>A0ABZ2AU25</accession>
<evidence type="ECO:0000313" key="2">
    <source>
        <dbReference type="EMBL" id="WVO22013.1"/>
    </source>
</evidence>
<feature type="region of interest" description="Disordered" evidence="1">
    <location>
        <begin position="62"/>
        <end position="87"/>
    </location>
</feature>